<keyword evidence="2" id="KW-0808">Transferase</keyword>
<organism evidence="4 5">
    <name type="scientific">Microbacterium lacus</name>
    <dbReference type="NCBI Taxonomy" id="415217"/>
    <lineage>
        <taxon>Bacteria</taxon>
        <taxon>Bacillati</taxon>
        <taxon>Actinomycetota</taxon>
        <taxon>Actinomycetes</taxon>
        <taxon>Micrococcales</taxon>
        <taxon>Microbacteriaceae</taxon>
        <taxon>Microbacterium</taxon>
    </lineage>
</organism>
<dbReference type="RefSeq" id="WP_344052371.1">
    <property type="nucleotide sequence ID" value="NZ_BAAAPK010000001.1"/>
</dbReference>
<dbReference type="InterPro" id="IPR050194">
    <property type="entry name" value="Glycosyltransferase_grp1"/>
</dbReference>
<evidence type="ECO:0000256" key="1">
    <source>
        <dbReference type="ARBA" id="ARBA00021292"/>
    </source>
</evidence>
<protein>
    <recommendedName>
        <fullName evidence="1">D-inositol 3-phosphate glycosyltransferase</fullName>
    </recommendedName>
</protein>
<dbReference type="SUPFAM" id="SSF53756">
    <property type="entry name" value="UDP-Glycosyltransferase/glycogen phosphorylase"/>
    <property type="match status" value="1"/>
</dbReference>
<dbReference type="Proteomes" id="UP001500596">
    <property type="component" value="Unassembled WGS sequence"/>
</dbReference>
<name>A0ABN2GB81_9MICO</name>
<dbReference type="Pfam" id="PF00534">
    <property type="entry name" value="Glycos_transf_1"/>
    <property type="match status" value="1"/>
</dbReference>
<dbReference type="PANTHER" id="PTHR45947">
    <property type="entry name" value="SULFOQUINOVOSYL TRANSFERASE SQD2"/>
    <property type="match status" value="1"/>
</dbReference>
<evidence type="ECO:0000256" key="2">
    <source>
        <dbReference type="ARBA" id="ARBA00022679"/>
    </source>
</evidence>
<dbReference type="EMBL" id="BAAAPK010000001">
    <property type="protein sequence ID" value="GAA1668439.1"/>
    <property type="molecule type" value="Genomic_DNA"/>
</dbReference>
<accession>A0ABN2GB81</accession>
<comment type="caution">
    <text evidence="4">The sequence shown here is derived from an EMBL/GenBank/DDBJ whole genome shotgun (WGS) entry which is preliminary data.</text>
</comment>
<dbReference type="InterPro" id="IPR001296">
    <property type="entry name" value="Glyco_trans_1"/>
</dbReference>
<evidence type="ECO:0000259" key="3">
    <source>
        <dbReference type="Pfam" id="PF00534"/>
    </source>
</evidence>
<feature type="domain" description="Glycosyl transferase family 1" evidence="3">
    <location>
        <begin position="384"/>
        <end position="532"/>
    </location>
</feature>
<reference evidence="4 5" key="1">
    <citation type="journal article" date="2019" name="Int. J. Syst. Evol. Microbiol.">
        <title>The Global Catalogue of Microorganisms (GCM) 10K type strain sequencing project: providing services to taxonomists for standard genome sequencing and annotation.</title>
        <authorList>
            <consortium name="The Broad Institute Genomics Platform"/>
            <consortium name="The Broad Institute Genome Sequencing Center for Infectious Disease"/>
            <person name="Wu L."/>
            <person name="Ma J."/>
        </authorList>
    </citation>
    <scope>NUCLEOTIDE SEQUENCE [LARGE SCALE GENOMIC DNA]</scope>
    <source>
        <strain evidence="4 5">JCM 15575</strain>
    </source>
</reference>
<keyword evidence="5" id="KW-1185">Reference proteome</keyword>
<gene>
    <name evidence="4" type="ORF">GCM10009807_10710</name>
</gene>
<evidence type="ECO:0000313" key="4">
    <source>
        <dbReference type="EMBL" id="GAA1668439.1"/>
    </source>
</evidence>
<sequence>MIQTVLGQPAVFRITNDSDVLSEFSLRERRLLVGALNFHALMAPGRDLIVHGYDGDWTTLPRTTDDATFDGMSRQFRRRVFTIGAASEISPSSGEGAEASAMARALAAGAVRHVHVSRDEVLDFDPPRDQSTSVVRRALRAVRARTPLLYDEARDVELLRHRRAITHPAQRRRFAEEFSPGGIHEDGELVPATRPPAQAPRAIVIGMHWFELGGAERWAFETVKLVRDAGFLPIVLTNRDSHHPWIGRPELDGALLIPFSEPTVRSQTPGVEELLSAILRTFDVRGIVVHHNQWLYDRLHWVAMSRPEIPIIDSTHIVEYRGGGFPHSSVRVEDVITRHHVISPTLRHWMVETQGVAAEKVVMAPLAGLTVQSVEPTFRSRGESEPFTVAFVGRMARQKAPEVFLAMAHRLRSDQAPLRFIMHGDGELSSWADDLIAAYSLQGIVERRDSDVPVEHTLAEAHVLVVTSHNEGLTLTTLEAISHGVPVISTDVGAQSDIIPSRALVSRNVHLAVRQAARKVAWLAGDESAREELWRDERHAEQKLLSATPASEWFTQEVGSW</sequence>
<dbReference type="PANTHER" id="PTHR45947:SF3">
    <property type="entry name" value="SULFOQUINOVOSYL TRANSFERASE SQD2"/>
    <property type="match status" value="1"/>
</dbReference>
<dbReference type="Gene3D" id="3.40.50.2000">
    <property type="entry name" value="Glycogen Phosphorylase B"/>
    <property type="match status" value="2"/>
</dbReference>
<evidence type="ECO:0000313" key="5">
    <source>
        <dbReference type="Proteomes" id="UP001500596"/>
    </source>
</evidence>
<proteinExistence type="predicted"/>